<comment type="caution">
    <text evidence="1">The sequence shown here is derived from an EMBL/GenBank/DDBJ whole genome shotgun (WGS) entry which is preliminary data.</text>
</comment>
<dbReference type="AlphaFoldDB" id="A0A8S1QVZ9"/>
<dbReference type="Proteomes" id="UP000692954">
    <property type="component" value="Unassembled WGS sequence"/>
</dbReference>
<reference evidence="1" key="1">
    <citation type="submission" date="2021-01" db="EMBL/GenBank/DDBJ databases">
        <authorList>
            <consortium name="Genoscope - CEA"/>
            <person name="William W."/>
        </authorList>
    </citation>
    <scope>NUCLEOTIDE SEQUENCE</scope>
</reference>
<dbReference type="EMBL" id="CAJJDN010000119">
    <property type="protein sequence ID" value="CAD8119014.1"/>
    <property type="molecule type" value="Genomic_DNA"/>
</dbReference>
<protein>
    <submittedName>
        <fullName evidence="1">Uncharacterized protein</fullName>
    </submittedName>
</protein>
<evidence type="ECO:0000313" key="2">
    <source>
        <dbReference type="Proteomes" id="UP000692954"/>
    </source>
</evidence>
<keyword evidence="2" id="KW-1185">Reference proteome</keyword>
<evidence type="ECO:0000313" key="1">
    <source>
        <dbReference type="EMBL" id="CAD8119014.1"/>
    </source>
</evidence>
<gene>
    <name evidence="1" type="ORF">PSON_ATCC_30995.1.T1190116</name>
</gene>
<name>A0A8S1QVZ9_9CILI</name>
<accession>A0A8S1QVZ9</accession>
<sequence length="93" mass="11202">MRKQVDAQCIMFKTAQTSQGLSIEWKLNINLLNKKQRVQQINYQYAKVQGQKRDKEQKDLAKQMLQIEEDKAKILKEYEEINQQRYGKQKQKQ</sequence>
<organism evidence="1 2">
    <name type="scientific">Paramecium sonneborni</name>
    <dbReference type="NCBI Taxonomy" id="65129"/>
    <lineage>
        <taxon>Eukaryota</taxon>
        <taxon>Sar</taxon>
        <taxon>Alveolata</taxon>
        <taxon>Ciliophora</taxon>
        <taxon>Intramacronucleata</taxon>
        <taxon>Oligohymenophorea</taxon>
        <taxon>Peniculida</taxon>
        <taxon>Parameciidae</taxon>
        <taxon>Paramecium</taxon>
    </lineage>
</organism>
<proteinExistence type="predicted"/>